<name>A0A1G9ME20_9BACT</name>
<evidence type="ECO:0000313" key="4">
    <source>
        <dbReference type="Proteomes" id="UP000198901"/>
    </source>
</evidence>
<gene>
    <name evidence="3" type="ORF">SAMN04488090_1556</name>
</gene>
<protein>
    <submittedName>
        <fullName evidence="3">ComF family protein</fullName>
    </submittedName>
</protein>
<dbReference type="PANTHER" id="PTHR47505:SF1">
    <property type="entry name" value="DNA UTILIZATION PROTEIN YHGH"/>
    <property type="match status" value="1"/>
</dbReference>
<accession>A0A1G9ME20</accession>
<dbReference type="PANTHER" id="PTHR47505">
    <property type="entry name" value="DNA UTILIZATION PROTEIN YHGH"/>
    <property type="match status" value="1"/>
</dbReference>
<dbReference type="STRING" id="563176.SAMN04488090_1556"/>
<keyword evidence="4" id="KW-1185">Reference proteome</keyword>
<proteinExistence type="inferred from homology"/>
<dbReference type="RefSeq" id="WP_093200022.1">
    <property type="nucleotide sequence ID" value="NZ_FNGS01000003.1"/>
</dbReference>
<sequence>MKRYWEAFRRLLFPEICLACQDALTDGERTICTVCRYELPRTGSAETGNPLVAGKFEGRVRVGSAHAFLRFRKGGRVQRLLHQLKYNGRQEVGEVLGRLFGAELRKAGFSEQIDLIIPVPLHESRLRQRGYNQSECIARGLAEVLQSPWSGEILRKEHATDTQTHKSRMERFRNTDALFRVSEGEQIAGRRIALVDDVVTTGSTLEACAQALLDSGCREVHVWALATAM</sequence>
<dbReference type="CDD" id="cd06223">
    <property type="entry name" value="PRTases_typeI"/>
    <property type="match status" value="1"/>
</dbReference>
<dbReference type="Gene3D" id="3.40.50.2020">
    <property type="match status" value="1"/>
</dbReference>
<evidence type="ECO:0000256" key="1">
    <source>
        <dbReference type="ARBA" id="ARBA00008007"/>
    </source>
</evidence>
<dbReference type="SUPFAM" id="SSF53271">
    <property type="entry name" value="PRTase-like"/>
    <property type="match status" value="1"/>
</dbReference>
<dbReference type="EMBL" id="FNGS01000003">
    <property type="protein sequence ID" value="SDL72241.1"/>
    <property type="molecule type" value="Genomic_DNA"/>
</dbReference>
<evidence type="ECO:0000259" key="2">
    <source>
        <dbReference type="Pfam" id="PF00156"/>
    </source>
</evidence>
<dbReference type="AlphaFoldDB" id="A0A1G9ME20"/>
<comment type="similarity">
    <text evidence="1">Belongs to the ComF/GntX family.</text>
</comment>
<dbReference type="OrthoDB" id="9779910at2"/>
<evidence type="ECO:0000313" key="3">
    <source>
        <dbReference type="EMBL" id="SDL72241.1"/>
    </source>
</evidence>
<reference evidence="3 4" key="1">
    <citation type="submission" date="2016-10" db="EMBL/GenBank/DDBJ databases">
        <authorList>
            <person name="de Groot N.N."/>
        </authorList>
    </citation>
    <scope>NUCLEOTIDE SEQUENCE [LARGE SCALE GENOMIC DNA]</scope>
    <source>
        <strain evidence="3 4">DSM 21668</strain>
    </source>
</reference>
<feature type="domain" description="Phosphoribosyltransferase" evidence="2">
    <location>
        <begin position="156"/>
        <end position="226"/>
    </location>
</feature>
<dbReference type="InterPro" id="IPR000836">
    <property type="entry name" value="PRTase_dom"/>
</dbReference>
<dbReference type="InterPro" id="IPR029057">
    <property type="entry name" value="PRTase-like"/>
</dbReference>
<dbReference type="Pfam" id="PF00156">
    <property type="entry name" value="Pribosyltran"/>
    <property type="match status" value="1"/>
</dbReference>
<organism evidence="3 4">
    <name type="scientific">Siphonobacter aquaeclarae</name>
    <dbReference type="NCBI Taxonomy" id="563176"/>
    <lineage>
        <taxon>Bacteria</taxon>
        <taxon>Pseudomonadati</taxon>
        <taxon>Bacteroidota</taxon>
        <taxon>Cytophagia</taxon>
        <taxon>Cytophagales</taxon>
        <taxon>Cytophagaceae</taxon>
        <taxon>Siphonobacter</taxon>
    </lineage>
</organism>
<dbReference type="Proteomes" id="UP000198901">
    <property type="component" value="Unassembled WGS sequence"/>
</dbReference>
<dbReference type="InterPro" id="IPR051910">
    <property type="entry name" value="ComF/GntX_DNA_util-trans"/>
</dbReference>